<keyword evidence="1" id="KW-1133">Transmembrane helix</keyword>
<accession>A0A8S9YSV7</accession>
<keyword evidence="1" id="KW-0472">Membrane</keyword>
<dbReference type="AlphaFoldDB" id="A0A8S9YSV7"/>
<sequence>MISQLHFVKIIMFCVGIFCLLLGSCNDENDVSRLRWTGVTTINSQYELSVQFGDVLDAVMLPVLLV</sequence>
<evidence type="ECO:0000313" key="2">
    <source>
        <dbReference type="EMBL" id="KAF7256143.1"/>
    </source>
</evidence>
<protein>
    <submittedName>
        <fullName evidence="2">Uncharacterized protein</fullName>
    </submittedName>
</protein>
<name>A0A8S9YSV7_9TREM</name>
<feature type="transmembrane region" description="Helical" evidence="1">
    <location>
        <begin position="6"/>
        <end position="25"/>
    </location>
</feature>
<gene>
    <name evidence="2" type="ORF">EG68_06320</name>
</gene>
<keyword evidence="1" id="KW-0812">Transmembrane</keyword>
<dbReference type="EMBL" id="JTDE01003356">
    <property type="protein sequence ID" value="KAF7256143.1"/>
    <property type="molecule type" value="Genomic_DNA"/>
</dbReference>
<comment type="caution">
    <text evidence="2">The sequence shown here is derived from an EMBL/GenBank/DDBJ whole genome shotgun (WGS) entry which is preliminary data.</text>
</comment>
<reference evidence="2" key="1">
    <citation type="submission" date="2019-07" db="EMBL/GenBank/DDBJ databases">
        <title>Annotation for the trematode Paragonimus miyazaki's.</title>
        <authorList>
            <person name="Choi Y.-J."/>
        </authorList>
    </citation>
    <scope>NUCLEOTIDE SEQUENCE</scope>
    <source>
        <strain evidence="2">Japan</strain>
    </source>
</reference>
<evidence type="ECO:0000313" key="3">
    <source>
        <dbReference type="Proteomes" id="UP000822476"/>
    </source>
</evidence>
<evidence type="ECO:0000256" key="1">
    <source>
        <dbReference type="SAM" id="Phobius"/>
    </source>
</evidence>
<proteinExistence type="predicted"/>
<dbReference type="Proteomes" id="UP000822476">
    <property type="component" value="Unassembled WGS sequence"/>
</dbReference>
<keyword evidence="3" id="KW-1185">Reference proteome</keyword>
<organism evidence="2 3">
    <name type="scientific">Paragonimus skrjabini miyazakii</name>
    <dbReference type="NCBI Taxonomy" id="59628"/>
    <lineage>
        <taxon>Eukaryota</taxon>
        <taxon>Metazoa</taxon>
        <taxon>Spiralia</taxon>
        <taxon>Lophotrochozoa</taxon>
        <taxon>Platyhelminthes</taxon>
        <taxon>Trematoda</taxon>
        <taxon>Digenea</taxon>
        <taxon>Plagiorchiida</taxon>
        <taxon>Troglotremata</taxon>
        <taxon>Troglotrematidae</taxon>
        <taxon>Paragonimus</taxon>
    </lineage>
</organism>